<dbReference type="InterPro" id="IPR000515">
    <property type="entry name" value="MetI-like"/>
</dbReference>
<keyword evidence="4 7" id="KW-0812">Transmembrane</keyword>
<dbReference type="Pfam" id="PF00528">
    <property type="entry name" value="BPD_transp_1"/>
    <property type="match status" value="1"/>
</dbReference>
<evidence type="ECO:0000313" key="10">
    <source>
        <dbReference type="Proteomes" id="UP000094067"/>
    </source>
</evidence>
<evidence type="ECO:0000256" key="2">
    <source>
        <dbReference type="ARBA" id="ARBA00022448"/>
    </source>
</evidence>
<comment type="subcellular location">
    <subcellularLocation>
        <location evidence="1 7">Cell membrane</location>
        <topology evidence="1 7">Multi-pass membrane protein</topology>
    </subcellularLocation>
</comment>
<evidence type="ECO:0000256" key="5">
    <source>
        <dbReference type="ARBA" id="ARBA00022989"/>
    </source>
</evidence>
<dbReference type="PATRIC" id="fig|1432052.4.peg.5230"/>
<proteinExistence type="inferred from homology"/>
<evidence type="ECO:0000256" key="3">
    <source>
        <dbReference type="ARBA" id="ARBA00022475"/>
    </source>
</evidence>
<gene>
    <name evidence="9" type="primary">araQ_98</name>
    <name evidence="9" type="ORF">BEI61_04714</name>
</gene>
<accession>A0A1E3A698</accession>
<evidence type="ECO:0000313" key="9">
    <source>
        <dbReference type="EMBL" id="ODM03911.1"/>
    </source>
</evidence>
<keyword evidence="6 7" id="KW-0472">Membrane</keyword>
<dbReference type="PANTHER" id="PTHR43744:SF3">
    <property type="entry name" value="LACTOSE TRANSPORT SYSTEM PERMEASE PROTEIN LACG"/>
    <property type="match status" value="1"/>
</dbReference>
<evidence type="ECO:0000259" key="8">
    <source>
        <dbReference type="PROSITE" id="PS50928"/>
    </source>
</evidence>
<evidence type="ECO:0000256" key="4">
    <source>
        <dbReference type="ARBA" id="ARBA00022692"/>
    </source>
</evidence>
<dbReference type="CDD" id="cd06261">
    <property type="entry name" value="TM_PBP2"/>
    <property type="match status" value="1"/>
</dbReference>
<dbReference type="SUPFAM" id="SSF161098">
    <property type="entry name" value="MetI-like"/>
    <property type="match status" value="1"/>
</dbReference>
<evidence type="ECO:0000256" key="1">
    <source>
        <dbReference type="ARBA" id="ARBA00004651"/>
    </source>
</evidence>
<keyword evidence="3" id="KW-1003">Cell membrane</keyword>
<dbReference type="AlphaFoldDB" id="A0A1E3A698"/>
<dbReference type="Proteomes" id="UP000094067">
    <property type="component" value="Unassembled WGS sequence"/>
</dbReference>
<comment type="caution">
    <text evidence="9">The sequence shown here is derived from an EMBL/GenBank/DDBJ whole genome shotgun (WGS) entry which is preliminary data.</text>
</comment>
<dbReference type="Gene3D" id="1.10.3720.10">
    <property type="entry name" value="MetI-like"/>
    <property type="match status" value="1"/>
</dbReference>
<feature type="transmembrane region" description="Helical" evidence="7">
    <location>
        <begin position="80"/>
        <end position="99"/>
    </location>
</feature>
<name>A0A1E3A698_9FIRM</name>
<evidence type="ECO:0000256" key="7">
    <source>
        <dbReference type="RuleBase" id="RU363032"/>
    </source>
</evidence>
<protein>
    <submittedName>
        <fullName evidence="9">L-arabinose transport system permease protein AraQ</fullName>
    </submittedName>
</protein>
<dbReference type="GO" id="GO:0055085">
    <property type="term" value="P:transmembrane transport"/>
    <property type="evidence" value="ECO:0007669"/>
    <property type="project" value="InterPro"/>
</dbReference>
<dbReference type="InterPro" id="IPR035906">
    <property type="entry name" value="MetI-like_sf"/>
</dbReference>
<feature type="domain" description="ABC transmembrane type-1" evidence="8">
    <location>
        <begin position="76"/>
        <end position="266"/>
    </location>
</feature>
<dbReference type="GO" id="GO:0005886">
    <property type="term" value="C:plasma membrane"/>
    <property type="evidence" value="ECO:0007669"/>
    <property type="project" value="UniProtKB-SubCell"/>
</dbReference>
<dbReference type="RefSeq" id="WP_069154214.1">
    <property type="nucleotide sequence ID" value="NZ_MCGH01000003.1"/>
</dbReference>
<comment type="similarity">
    <text evidence="7">Belongs to the binding-protein-dependent transport system permease family.</text>
</comment>
<dbReference type="PANTHER" id="PTHR43744">
    <property type="entry name" value="ABC TRANSPORTER PERMEASE PROTEIN MG189-RELATED-RELATED"/>
    <property type="match status" value="1"/>
</dbReference>
<feature type="transmembrane region" description="Helical" evidence="7">
    <location>
        <begin position="14"/>
        <end position="36"/>
    </location>
</feature>
<keyword evidence="5 7" id="KW-1133">Transmembrane helix</keyword>
<feature type="transmembrane region" description="Helical" evidence="7">
    <location>
        <begin position="243"/>
        <end position="266"/>
    </location>
</feature>
<dbReference type="PROSITE" id="PS50928">
    <property type="entry name" value="ABC_TM1"/>
    <property type="match status" value="1"/>
</dbReference>
<feature type="transmembrane region" description="Helical" evidence="7">
    <location>
        <begin position="111"/>
        <end position="132"/>
    </location>
</feature>
<keyword evidence="2 7" id="KW-0813">Transport</keyword>
<sequence length="281" mass="31972">MFTDGKRKKIIFSILRYILLLLIVFSILYPILGVFFGSFKTKIEFLSTNGITPPKNWTNIENYKVAFFQGQILTGFKNTVVIIVFACVTSTLFNTMVAYRFSRFEFKGKAILDKIYLLASFVPGTIVHLIIFKDFVRIGLTDHLSSIVILYSGVDIVSLYLYKQYLSQIPFSIDESAMMEGSSFIGIYFEILLPMLKPAVVTACIIKTTYIYNDFYTSYLYLSSTQKGVMSTVLYRFIGPYSAQWSVIAAGIILVTMPVFLTFIFAQKYIYKGFSDGAVKE</sequence>
<organism evidence="9 10">
    <name type="scientific">Eisenbergiella tayi</name>
    <dbReference type="NCBI Taxonomy" id="1432052"/>
    <lineage>
        <taxon>Bacteria</taxon>
        <taxon>Bacillati</taxon>
        <taxon>Bacillota</taxon>
        <taxon>Clostridia</taxon>
        <taxon>Lachnospirales</taxon>
        <taxon>Lachnospiraceae</taxon>
        <taxon>Eisenbergiella</taxon>
    </lineage>
</organism>
<dbReference type="EMBL" id="MCGH01000003">
    <property type="protein sequence ID" value="ODM03911.1"/>
    <property type="molecule type" value="Genomic_DNA"/>
</dbReference>
<feature type="transmembrane region" description="Helical" evidence="7">
    <location>
        <begin position="183"/>
        <end position="212"/>
    </location>
</feature>
<evidence type="ECO:0000256" key="6">
    <source>
        <dbReference type="ARBA" id="ARBA00023136"/>
    </source>
</evidence>
<reference evidence="9 10" key="1">
    <citation type="submission" date="2016-07" db="EMBL/GenBank/DDBJ databases">
        <title>Characterization of isolates of Eisenbergiella tayi derived from blood cultures, using whole genome sequencing.</title>
        <authorList>
            <person name="Burdz T."/>
            <person name="Wiebe D."/>
            <person name="Huynh C."/>
            <person name="Bernard K."/>
        </authorList>
    </citation>
    <scope>NUCLEOTIDE SEQUENCE [LARGE SCALE GENOMIC DNA]</scope>
    <source>
        <strain evidence="9 10">NML 110608</strain>
    </source>
</reference>